<dbReference type="InterPro" id="IPR025345">
    <property type="entry name" value="DUF4249"/>
</dbReference>
<evidence type="ECO:0000313" key="1">
    <source>
        <dbReference type="EMBL" id="HDR51889.1"/>
    </source>
</evidence>
<gene>
    <name evidence="1" type="ORF">ENN90_09790</name>
</gene>
<organism evidence="1">
    <name type="scientific">Mariniphaga anaerophila</name>
    <dbReference type="NCBI Taxonomy" id="1484053"/>
    <lineage>
        <taxon>Bacteria</taxon>
        <taxon>Pseudomonadati</taxon>
        <taxon>Bacteroidota</taxon>
        <taxon>Bacteroidia</taxon>
        <taxon>Marinilabiliales</taxon>
        <taxon>Prolixibacteraceae</taxon>
        <taxon>Mariniphaga</taxon>
    </lineage>
</organism>
<sequence length="290" mass="33202">MRKHFFNLLIALVIISCEEEVSFNFEHQPKLNLNCILNPDSMVTATLTLSQSLDSPEKIKPVYGAIITLYEENQVIGILKETEGGYYKLDKKPREGKKYNITVESTGYSSVSAVTVIPNRPEIEYTKEITGHLEYDSTRATFNLNVKINDRPGPDNYWIYDTWVVNEVRYGGARKEINAPFLDGFNKITDPEAKYGYILSLGVRLSDEGYDGKTMEFVIPDYFEGTQYSYTDAVHFLNACEHYDKHLKTIILNRMKETSELPFFEPVQIYSNIENGYGIFGSCAITTIYF</sequence>
<accession>A0A831PJK9</accession>
<dbReference type="Pfam" id="PF14054">
    <property type="entry name" value="DUF4249"/>
    <property type="match status" value="1"/>
</dbReference>
<name>A0A831PJK9_9BACT</name>
<dbReference type="EMBL" id="DSDK01000522">
    <property type="protein sequence ID" value="HDR51889.1"/>
    <property type="molecule type" value="Genomic_DNA"/>
</dbReference>
<comment type="caution">
    <text evidence="1">The sequence shown here is derived from an EMBL/GenBank/DDBJ whole genome shotgun (WGS) entry which is preliminary data.</text>
</comment>
<reference evidence="1" key="1">
    <citation type="journal article" date="2020" name="mSystems">
        <title>Genome- and Community-Level Interaction Insights into Carbon Utilization and Element Cycling Functions of Hydrothermarchaeota in Hydrothermal Sediment.</title>
        <authorList>
            <person name="Zhou Z."/>
            <person name="Liu Y."/>
            <person name="Xu W."/>
            <person name="Pan J."/>
            <person name="Luo Z.H."/>
            <person name="Li M."/>
        </authorList>
    </citation>
    <scope>NUCLEOTIDE SEQUENCE [LARGE SCALE GENOMIC DNA]</scope>
    <source>
        <strain evidence="1">SpSt-1217</strain>
    </source>
</reference>
<dbReference type="Proteomes" id="UP000886047">
    <property type="component" value="Unassembled WGS sequence"/>
</dbReference>
<protein>
    <submittedName>
        <fullName evidence="1">DUF4249 domain-containing protein</fullName>
    </submittedName>
</protein>
<proteinExistence type="predicted"/>
<dbReference type="AlphaFoldDB" id="A0A831PJK9"/>
<dbReference type="PROSITE" id="PS51257">
    <property type="entry name" value="PROKAR_LIPOPROTEIN"/>
    <property type="match status" value="1"/>
</dbReference>